<proteinExistence type="predicted"/>
<keyword evidence="1" id="KW-1133">Transmembrane helix</keyword>
<protein>
    <submittedName>
        <fullName evidence="2">Uncharacterized protein</fullName>
    </submittedName>
</protein>
<keyword evidence="1" id="KW-0472">Membrane</keyword>
<dbReference type="OrthoDB" id="4844401at2759"/>
<dbReference type="AlphaFoldDB" id="A0A1W2TTG7"/>
<sequence>MTVFRNLEGAAVIVVATALSNRTTVPAMSDAMNMSTSLPIIAGGAITAPTKKPATDPRHVPWLSILLGSPHPASHCQRLLGDVFLSLILEASLLVSGLLHLSRSASAWIFRAAGSIAHRSIRFSKQTTCALWDSTHGRRFRKKIEYEFFTLILGGGGNNLCLVIFWPGWGILALTTFVVSVWYAR</sequence>
<name>A0A1W2TTG7_ROSNE</name>
<dbReference type="EMBL" id="DF977520">
    <property type="protein sequence ID" value="GAP91860.1"/>
    <property type="molecule type" value="Genomic_DNA"/>
</dbReference>
<feature type="transmembrane region" description="Helical" evidence="1">
    <location>
        <begin position="163"/>
        <end position="184"/>
    </location>
</feature>
<accession>A0A1W2TTG7</accession>
<organism evidence="2">
    <name type="scientific">Rosellinia necatrix</name>
    <name type="common">White root-rot fungus</name>
    <dbReference type="NCBI Taxonomy" id="77044"/>
    <lineage>
        <taxon>Eukaryota</taxon>
        <taxon>Fungi</taxon>
        <taxon>Dikarya</taxon>
        <taxon>Ascomycota</taxon>
        <taxon>Pezizomycotina</taxon>
        <taxon>Sordariomycetes</taxon>
        <taxon>Xylariomycetidae</taxon>
        <taxon>Xylariales</taxon>
        <taxon>Xylariaceae</taxon>
        <taxon>Rosellinia</taxon>
    </lineage>
</organism>
<keyword evidence="1" id="KW-0812">Transmembrane</keyword>
<evidence type="ECO:0000313" key="3">
    <source>
        <dbReference type="Proteomes" id="UP000054516"/>
    </source>
</evidence>
<reference evidence="2" key="1">
    <citation type="submission" date="2016-03" db="EMBL/GenBank/DDBJ databases">
        <title>Draft genome sequence of Rosellinia necatrix.</title>
        <authorList>
            <person name="Kanematsu S."/>
        </authorList>
    </citation>
    <scope>NUCLEOTIDE SEQUENCE [LARGE SCALE GENOMIC DNA]</scope>
    <source>
        <strain evidence="2">W97</strain>
    </source>
</reference>
<evidence type="ECO:0000313" key="2">
    <source>
        <dbReference type="EMBL" id="GAP91860.1"/>
    </source>
</evidence>
<keyword evidence="3" id="KW-1185">Reference proteome</keyword>
<evidence type="ECO:0000256" key="1">
    <source>
        <dbReference type="SAM" id="Phobius"/>
    </source>
</evidence>
<gene>
    <name evidence="2" type="ORF">SAMD00023353_7500370</name>
</gene>
<dbReference type="Proteomes" id="UP000054516">
    <property type="component" value="Unassembled WGS sequence"/>
</dbReference>